<proteinExistence type="predicted"/>
<gene>
    <name evidence="3" type="ORF">EVX74_004985</name>
    <name evidence="2" type="ORF">FOB19_06130</name>
    <name evidence="1" type="ORF">HNP34_000105</name>
</gene>
<dbReference type="Proteomes" id="UP000509126">
    <property type="component" value="Chromosome"/>
</dbReference>
<reference evidence="3" key="2">
    <citation type="journal article" date="2019" name="Nat. Commun.">
        <title>Spatiotemporal dynamics of multidrug resistant bacteria on intensive care unit surfaces.</title>
        <authorList>
            <person name="D'Souza A.W."/>
            <person name="Potter R.F."/>
            <person name="Wallace M."/>
            <person name="Shupe A."/>
            <person name="Patel S."/>
            <person name="Sun X."/>
            <person name="Gul D."/>
            <person name="Kwon J.H."/>
            <person name="Andleeb S."/>
            <person name="Burnham C.D."/>
            <person name="Dantas G."/>
        </authorList>
    </citation>
    <scope>NUCLEOTIDE SEQUENCE</scope>
    <source>
        <strain evidence="3">AL_065</strain>
    </source>
</reference>
<evidence type="ECO:0000313" key="4">
    <source>
        <dbReference type="Proteomes" id="UP000509126"/>
    </source>
</evidence>
<evidence type="ECO:0000313" key="3">
    <source>
        <dbReference type="EMBL" id="QXR08331.1"/>
    </source>
</evidence>
<dbReference type="PROSITE" id="PS51257">
    <property type="entry name" value="PROKAR_LIPOPROTEIN"/>
    <property type="match status" value="1"/>
</dbReference>
<reference evidence="3" key="5">
    <citation type="submission" date="2021-06" db="EMBL/GenBank/DDBJ databases">
        <authorList>
            <person name="Diorio-Toth L."/>
        </authorList>
    </citation>
    <scope>NUCLEOTIDE SEQUENCE</scope>
    <source>
        <strain evidence="3">AL_065</strain>
    </source>
</reference>
<reference evidence="1 5" key="4">
    <citation type="submission" date="2020-08" db="EMBL/GenBank/DDBJ databases">
        <title>Functional genomics of gut bacteria from endangered species of beetles.</title>
        <authorList>
            <person name="Carlos-Shanley C."/>
        </authorList>
    </citation>
    <scope>NUCLEOTIDE SEQUENCE [LARGE SCALE GENOMIC DNA]</scope>
    <source>
        <strain evidence="1 5">S00127</strain>
    </source>
</reference>
<dbReference type="EMBL" id="CP078045">
    <property type="protein sequence ID" value="QXR08331.1"/>
    <property type="molecule type" value="Genomic_DNA"/>
</dbReference>
<sequence>MKTKLMLLAAAVALTGCNSMDNIPNPSPEQEKAAQLAYEDLRDGKYEEFLDQLEPQLQTQFKDNEKLMKRFSRSIPQGEYKSKTLMTKEIEEATNQPGQYKVSYEIAYPENLVQYDVSFDKPNGSNKIRNFNIQVFGESSK</sequence>
<protein>
    <submittedName>
        <fullName evidence="2">DUF3887 domain-containing protein</fullName>
    </submittedName>
</protein>
<dbReference type="EMBL" id="JACHLA010000001">
    <property type="protein sequence ID" value="MBB6362029.1"/>
    <property type="molecule type" value="Genomic_DNA"/>
</dbReference>
<dbReference type="EMBL" id="CP054803">
    <property type="protein sequence ID" value="QKU21020.1"/>
    <property type="molecule type" value="Genomic_DNA"/>
</dbReference>
<dbReference type="RefSeq" id="WP_004280487.1">
    <property type="nucleotide sequence ID" value="NZ_CAYTBE010000083.1"/>
</dbReference>
<accession>A0A3D0TH87</accession>
<reference evidence="3" key="1">
    <citation type="submission" date="2018-10" db="EMBL/GenBank/DDBJ databases">
        <authorList>
            <person name="D'Souza A.W."/>
            <person name="Potter R.F."/>
            <person name="Wallace M."/>
            <person name="Shupe A."/>
            <person name="Patel S."/>
            <person name="Sun S."/>
            <person name="Gul D."/>
            <person name="Kwon J.H."/>
            <person name="Andleeb S."/>
            <person name="Burnham C.-A.D."/>
            <person name="Dantas G."/>
        </authorList>
    </citation>
    <scope>NUCLEOTIDE SEQUENCE</scope>
    <source>
        <strain evidence="3">AL_065</strain>
    </source>
</reference>
<reference evidence="2 4" key="3">
    <citation type="submission" date="2019-11" db="EMBL/GenBank/DDBJ databases">
        <title>FDA dAtabase for Regulatory Grade micrObial Sequences (FDA-ARGOS): Supporting development and validation of Infectious Disease Dx tests.</title>
        <authorList>
            <person name="Patel R."/>
            <person name="Rucinski S."/>
            <person name="Tallon L."/>
            <person name="Sadzewicz L."/>
            <person name="Vavikolanu K."/>
            <person name="Mehta A."/>
            <person name="Aluvathingal J."/>
            <person name="Nadendla S."/>
            <person name="Nandy P."/>
            <person name="Geyer C."/>
            <person name="Yan Y."/>
            <person name="Sichtig H."/>
        </authorList>
    </citation>
    <scope>NUCLEOTIDE SEQUENCE [LARGE SCALE GENOMIC DNA]</scope>
    <source>
        <strain evidence="2 4">FDAARGOS_557</strain>
    </source>
</reference>
<name>A0A3D0TH87_ACILW</name>
<dbReference type="AlphaFoldDB" id="A0A3D0TH87"/>
<evidence type="ECO:0000313" key="5">
    <source>
        <dbReference type="Proteomes" id="UP000548425"/>
    </source>
</evidence>
<dbReference type="Proteomes" id="UP000548425">
    <property type="component" value="Unassembled WGS sequence"/>
</dbReference>
<evidence type="ECO:0000313" key="2">
    <source>
        <dbReference type="EMBL" id="QKU21020.1"/>
    </source>
</evidence>
<organism evidence="2 4">
    <name type="scientific">Acinetobacter lwoffii</name>
    <dbReference type="NCBI Taxonomy" id="28090"/>
    <lineage>
        <taxon>Bacteria</taxon>
        <taxon>Pseudomonadati</taxon>
        <taxon>Pseudomonadota</taxon>
        <taxon>Gammaproteobacteria</taxon>
        <taxon>Moraxellales</taxon>
        <taxon>Moraxellaceae</taxon>
        <taxon>Acinetobacter</taxon>
    </lineage>
</organism>
<dbReference type="Proteomes" id="UP000293391">
    <property type="component" value="Chromosome"/>
</dbReference>
<evidence type="ECO:0000313" key="1">
    <source>
        <dbReference type="EMBL" id="MBB6362029.1"/>
    </source>
</evidence>